<evidence type="ECO:0000256" key="1">
    <source>
        <dbReference type="ARBA" id="ARBA00000085"/>
    </source>
</evidence>
<evidence type="ECO:0000256" key="4">
    <source>
        <dbReference type="ARBA" id="ARBA00023012"/>
    </source>
</evidence>
<dbReference type="AlphaFoldDB" id="A0A7W2M8F8"/>
<dbReference type="InterPro" id="IPR036890">
    <property type="entry name" value="HATPase_C_sf"/>
</dbReference>
<accession>A0A7W2M8F8</accession>
<dbReference type="InterPro" id="IPR036097">
    <property type="entry name" value="HisK_dim/P_sf"/>
</dbReference>
<feature type="transmembrane region" description="Helical" evidence="5">
    <location>
        <begin position="84"/>
        <end position="104"/>
    </location>
</feature>
<evidence type="ECO:0000313" key="7">
    <source>
        <dbReference type="EMBL" id="MBA6154651.1"/>
    </source>
</evidence>
<evidence type="ECO:0000256" key="2">
    <source>
        <dbReference type="ARBA" id="ARBA00012438"/>
    </source>
</evidence>
<dbReference type="Gene3D" id="1.10.287.130">
    <property type="match status" value="1"/>
</dbReference>
<protein>
    <recommendedName>
        <fullName evidence="2">histidine kinase</fullName>
        <ecNumber evidence="2">2.7.13.3</ecNumber>
    </recommendedName>
</protein>
<dbReference type="SMART" id="SM00388">
    <property type="entry name" value="HisKA"/>
    <property type="match status" value="1"/>
</dbReference>
<keyword evidence="5" id="KW-1133">Transmembrane helix</keyword>
<feature type="transmembrane region" description="Helical" evidence="5">
    <location>
        <begin position="30"/>
        <end position="52"/>
    </location>
</feature>
<dbReference type="PROSITE" id="PS50109">
    <property type="entry name" value="HIS_KIN"/>
    <property type="match status" value="1"/>
</dbReference>
<keyword evidence="8" id="KW-1185">Reference proteome</keyword>
<comment type="caution">
    <text evidence="7">The sequence shown here is derived from an EMBL/GenBank/DDBJ whole genome shotgun (WGS) entry which is preliminary data.</text>
</comment>
<feature type="transmembrane region" description="Helical" evidence="5">
    <location>
        <begin position="132"/>
        <end position="154"/>
    </location>
</feature>
<name>A0A7W2M8F8_9FLAO</name>
<feature type="transmembrane region" description="Helical" evidence="5">
    <location>
        <begin position="58"/>
        <end position="77"/>
    </location>
</feature>
<evidence type="ECO:0000313" key="8">
    <source>
        <dbReference type="Proteomes" id="UP000541857"/>
    </source>
</evidence>
<dbReference type="SMART" id="SM00387">
    <property type="entry name" value="HATPase_c"/>
    <property type="match status" value="1"/>
</dbReference>
<dbReference type="SUPFAM" id="SSF47384">
    <property type="entry name" value="Homodimeric domain of signal transducing histidine kinase"/>
    <property type="match status" value="1"/>
</dbReference>
<keyword evidence="5" id="KW-0812">Transmembrane</keyword>
<dbReference type="InterPro" id="IPR003594">
    <property type="entry name" value="HATPase_dom"/>
</dbReference>
<evidence type="ECO:0000259" key="6">
    <source>
        <dbReference type="PROSITE" id="PS50109"/>
    </source>
</evidence>
<dbReference type="EMBL" id="JACGLT010000022">
    <property type="protein sequence ID" value="MBA6154651.1"/>
    <property type="molecule type" value="Genomic_DNA"/>
</dbReference>
<feature type="transmembrane region" description="Helical" evidence="5">
    <location>
        <begin position="166"/>
        <end position="187"/>
    </location>
</feature>
<sequence length="440" mass="50821">MTYILEKIDRVFSPLIFKEKNPLNRARIKMLSYLLISYPLFTGVLILAYFFVGEMLPLIGVMSVFAGTLLLLGITYYTHAWKLLSHAILVVFGLVIWSDIVFYVKGIHLETLQYIWLGCMLSFYMHGTKWGWFYSMVYVLPAVFFTAFNGEGLFNIGMKSIVRGQATYLVVILYDFLLIIFLQYSFFKEFNRNFSSLTHTKDELKELNKKLKLSLREDEQLSIARMEFLSTMTHEIRTPLNGVIGISNMLLLQNPRKDQEENLALLKFSTENLLSLINNVLDINKFDWDKVVLEEIPFNLSTLIKNNLHSFKEKAQEKSLKLSFEIDEKLKNVNVISDPTRLTQIISNLVNNAINFTENGNVSLCVQVNEVFKNQIKVQFIVQDTGIGIEINRQESVFEPYIQANSSTTRQYGGGYFGVTVPPFSVKLCHFERSYNNTFF</sequence>
<comment type="catalytic activity">
    <reaction evidence="1">
        <text>ATP + protein L-histidine = ADP + protein N-phospho-L-histidine.</text>
        <dbReference type="EC" id="2.7.13.3"/>
    </reaction>
</comment>
<keyword evidence="3" id="KW-0597">Phosphoprotein</keyword>
<evidence type="ECO:0000256" key="5">
    <source>
        <dbReference type="SAM" id="Phobius"/>
    </source>
</evidence>
<dbReference type="Proteomes" id="UP000541857">
    <property type="component" value="Unassembled WGS sequence"/>
</dbReference>
<gene>
    <name evidence="7" type="ORF">H3Z82_18165</name>
</gene>
<dbReference type="EC" id="2.7.13.3" evidence="2"/>
<dbReference type="SUPFAM" id="SSF55874">
    <property type="entry name" value="ATPase domain of HSP90 chaperone/DNA topoisomerase II/histidine kinase"/>
    <property type="match status" value="1"/>
</dbReference>
<dbReference type="Pfam" id="PF00512">
    <property type="entry name" value="HisKA"/>
    <property type="match status" value="1"/>
</dbReference>
<feature type="domain" description="Histidine kinase" evidence="6">
    <location>
        <begin position="231"/>
        <end position="421"/>
    </location>
</feature>
<dbReference type="PANTHER" id="PTHR45339">
    <property type="entry name" value="HYBRID SIGNAL TRANSDUCTION HISTIDINE KINASE J"/>
    <property type="match status" value="1"/>
</dbReference>
<organism evidence="7 8">
    <name type="scientific">Gelidibacter maritimus</name>
    <dbReference type="NCBI Taxonomy" id="2761487"/>
    <lineage>
        <taxon>Bacteria</taxon>
        <taxon>Pseudomonadati</taxon>
        <taxon>Bacteroidota</taxon>
        <taxon>Flavobacteriia</taxon>
        <taxon>Flavobacteriales</taxon>
        <taxon>Flavobacteriaceae</taxon>
        <taxon>Gelidibacter</taxon>
    </lineage>
</organism>
<keyword evidence="4" id="KW-0902">Two-component regulatory system</keyword>
<keyword evidence="5" id="KW-0472">Membrane</keyword>
<dbReference type="InterPro" id="IPR003661">
    <property type="entry name" value="HisK_dim/P_dom"/>
</dbReference>
<dbReference type="GO" id="GO:0000155">
    <property type="term" value="F:phosphorelay sensor kinase activity"/>
    <property type="evidence" value="ECO:0007669"/>
    <property type="project" value="InterPro"/>
</dbReference>
<dbReference type="Gene3D" id="3.30.565.10">
    <property type="entry name" value="Histidine kinase-like ATPase, C-terminal domain"/>
    <property type="match status" value="1"/>
</dbReference>
<dbReference type="RefSeq" id="WP_182206920.1">
    <property type="nucleotide sequence ID" value="NZ_JACGLT010000022.1"/>
</dbReference>
<proteinExistence type="predicted"/>
<reference evidence="7 8" key="1">
    <citation type="submission" date="2020-07" db="EMBL/GenBank/DDBJ databases">
        <title>Bacterium isolated from marine sediment.</title>
        <authorList>
            <person name="Shang D."/>
        </authorList>
    </citation>
    <scope>NUCLEOTIDE SEQUENCE [LARGE SCALE GENOMIC DNA]</scope>
    <source>
        <strain evidence="7 8">F6074</strain>
    </source>
</reference>
<dbReference type="InterPro" id="IPR005467">
    <property type="entry name" value="His_kinase_dom"/>
</dbReference>
<dbReference type="Pfam" id="PF02518">
    <property type="entry name" value="HATPase_c"/>
    <property type="match status" value="1"/>
</dbReference>
<evidence type="ECO:0000256" key="3">
    <source>
        <dbReference type="ARBA" id="ARBA00022553"/>
    </source>
</evidence>
<dbReference type="PANTHER" id="PTHR45339:SF1">
    <property type="entry name" value="HYBRID SIGNAL TRANSDUCTION HISTIDINE KINASE J"/>
    <property type="match status" value="1"/>
</dbReference>
<dbReference type="CDD" id="cd00082">
    <property type="entry name" value="HisKA"/>
    <property type="match status" value="1"/>
</dbReference>